<feature type="transmembrane region" description="Helical" evidence="1">
    <location>
        <begin position="85"/>
        <end position="109"/>
    </location>
</feature>
<dbReference type="Proteomes" id="UP001595805">
    <property type="component" value="Unassembled WGS sequence"/>
</dbReference>
<dbReference type="Pfam" id="PF12725">
    <property type="entry name" value="DUF3810"/>
    <property type="match status" value="1"/>
</dbReference>
<comment type="caution">
    <text evidence="2">The sequence shown here is derived from an EMBL/GenBank/DDBJ whole genome shotgun (WGS) entry which is preliminary data.</text>
</comment>
<keyword evidence="1" id="KW-0812">Transmembrane</keyword>
<dbReference type="InterPro" id="IPR024294">
    <property type="entry name" value="DUF3810"/>
</dbReference>
<dbReference type="RefSeq" id="WP_377903179.1">
    <property type="nucleotide sequence ID" value="NZ_JBHRZS010000003.1"/>
</dbReference>
<gene>
    <name evidence="2" type="ORF">ACFOSV_02815</name>
</gene>
<evidence type="ECO:0000313" key="3">
    <source>
        <dbReference type="Proteomes" id="UP001595805"/>
    </source>
</evidence>
<keyword evidence="3" id="KW-1185">Reference proteome</keyword>
<protein>
    <submittedName>
        <fullName evidence="2">DUF3810 domain-containing protein</fullName>
    </submittedName>
</protein>
<dbReference type="EMBL" id="JBHRZS010000003">
    <property type="protein sequence ID" value="MFC3879087.1"/>
    <property type="molecule type" value="Genomic_DNA"/>
</dbReference>
<keyword evidence="1" id="KW-0472">Membrane</keyword>
<name>A0ABV8AQN3_9BACT</name>
<feature type="transmembrane region" description="Helical" evidence="1">
    <location>
        <begin position="56"/>
        <end position="73"/>
    </location>
</feature>
<evidence type="ECO:0000313" key="2">
    <source>
        <dbReference type="EMBL" id="MFC3879087.1"/>
    </source>
</evidence>
<evidence type="ECO:0000256" key="1">
    <source>
        <dbReference type="SAM" id="Phobius"/>
    </source>
</evidence>
<sequence length="364" mass="42188">MKIKDWFWALLGLIALIIRFFASQFPESTDRLYSKGLFPWIRISIDQTLGRLPFPSVYFFILSVVMVLVYYFIQLRRRKSARKKLGYSMQAVLNGLGAIIFFFLVLWGFNYQRTTIPNRMGFELLPLEESEVKSELFRAEQQATKLRPLIKQDTAAIIEGLQYEEVENRVREEMEQHLGLLGLEYSGKPRTKLFPPEGMMRRAGVLGIYWPFTGESYIDPSLHPLEKPFTIAHEMAHSVGVTNEGEANFVAWLVASQSDFVRLNYAAELRLMIYLMRDFARMNPEEYAVWVSTLDRGIVNDILSIRAYADRYPPISLEFSRASNDIFLKTQGVKEGIKSYQQLPMLVFAWRKSLQIDIGSEKND</sequence>
<proteinExistence type="predicted"/>
<accession>A0ABV8AQN3</accession>
<keyword evidence="1" id="KW-1133">Transmembrane helix</keyword>
<reference evidence="3" key="1">
    <citation type="journal article" date="2019" name="Int. J. Syst. Evol. Microbiol.">
        <title>The Global Catalogue of Microorganisms (GCM) 10K type strain sequencing project: providing services to taxonomists for standard genome sequencing and annotation.</title>
        <authorList>
            <consortium name="The Broad Institute Genomics Platform"/>
            <consortium name="The Broad Institute Genome Sequencing Center for Infectious Disease"/>
            <person name="Wu L."/>
            <person name="Ma J."/>
        </authorList>
    </citation>
    <scope>NUCLEOTIDE SEQUENCE [LARGE SCALE GENOMIC DNA]</scope>
    <source>
        <strain evidence="3">CCUG 60523</strain>
    </source>
</reference>
<organism evidence="2 3">
    <name type="scientific">Algoriphagus namhaensis</name>
    <dbReference type="NCBI Taxonomy" id="915353"/>
    <lineage>
        <taxon>Bacteria</taxon>
        <taxon>Pseudomonadati</taxon>
        <taxon>Bacteroidota</taxon>
        <taxon>Cytophagia</taxon>
        <taxon>Cytophagales</taxon>
        <taxon>Cyclobacteriaceae</taxon>
        <taxon>Algoriphagus</taxon>
    </lineage>
</organism>